<dbReference type="EMBL" id="CP063196">
    <property type="protein sequence ID" value="UOE19024.1"/>
    <property type="molecule type" value="Genomic_DNA"/>
</dbReference>
<sequence length="334" mass="36001">MIVPVQRSALSYDNVQDCLGPGEHRFFGEGYKRANHRLDGLTVGVDDGASWVHGVAAVSYPTDWSRKGTTDQSPHLSTIDVLLLGVQLSEIVLARHVGLDTEQRRTLWVRRARIRAGSSPVEEELTGFPVSARIVGQSPSPSGPDRGTAALECTVGTLRIWTEIDHPAPPGPAAADPLDAVLGSPGRRPFGDAHKSRRQHVENVVIDADRTRATALLRVDTWAEAAAPGDGTEGAFQPSVGLVDVFVAALQLGQIMLYELDEVARADSNTLWMRRTLFEADRPRRPARQPLPITASLVDPALLRTGGGETWRSADISAAAAGIRMTCSVAHRLP</sequence>
<proteinExistence type="predicted"/>
<gene>
    <name evidence="1" type="ORF">NI17_020030</name>
</gene>
<accession>A0A399FWE6</accession>
<evidence type="ECO:0000313" key="1">
    <source>
        <dbReference type="EMBL" id="UOE19024.1"/>
    </source>
</evidence>
<dbReference type="OrthoDB" id="4919083at2"/>
<name>A0A399FWE6_9ACTN</name>
<reference evidence="1" key="1">
    <citation type="submission" date="2020-10" db="EMBL/GenBank/DDBJ databases">
        <title>De novo genome project of the cellulose decomposer Thermobifida halotolerans type strain.</title>
        <authorList>
            <person name="Nagy I."/>
            <person name="Horvath B."/>
            <person name="Kukolya J."/>
            <person name="Nagy I."/>
            <person name="Orsini M."/>
        </authorList>
    </citation>
    <scope>NUCLEOTIDE SEQUENCE</scope>
    <source>
        <strain evidence="1">DSM 44931</strain>
    </source>
</reference>
<keyword evidence="2" id="KW-1185">Reference proteome</keyword>
<dbReference type="Proteomes" id="UP000265719">
    <property type="component" value="Chromosome"/>
</dbReference>
<dbReference type="AlphaFoldDB" id="A0A399FWE6"/>
<dbReference type="KEGG" id="thao:NI17_020030"/>
<evidence type="ECO:0000313" key="2">
    <source>
        <dbReference type="Proteomes" id="UP000265719"/>
    </source>
</evidence>
<protein>
    <submittedName>
        <fullName evidence="1">Uncharacterized protein</fullName>
    </submittedName>
</protein>
<dbReference type="RefSeq" id="WP_068693093.1">
    <property type="nucleotide sequence ID" value="NZ_CP063196.1"/>
</dbReference>
<dbReference type="InterPro" id="IPR008799">
    <property type="entry name" value="Pseudomon_AvrD"/>
</dbReference>
<dbReference type="Pfam" id="PF05655">
    <property type="entry name" value="AvrD"/>
    <property type="match status" value="1"/>
</dbReference>
<organism evidence="1 2">
    <name type="scientific">Thermobifida halotolerans</name>
    <dbReference type="NCBI Taxonomy" id="483545"/>
    <lineage>
        <taxon>Bacteria</taxon>
        <taxon>Bacillati</taxon>
        <taxon>Actinomycetota</taxon>
        <taxon>Actinomycetes</taxon>
        <taxon>Streptosporangiales</taxon>
        <taxon>Nocardiopsidaceae</taxon>
        <taxon>Thermobifida</taxon>
    </lineage>
</organism>